<dbReference type="PANTHER" id="PTHR43610">
    <property type="entry name" value="BLL6696 PROTEIN"/>
    <property type="match status" value="1"/>
</dbReference>
<accession>A0A8J7G6Z9</accession>
<evidence type="ECO:0000313" key="2">
    <source>
        <dbReference type="EMBL" id="MBF0598022.1"/>
    </source>
</evidence>
<dbReference type="Proteomes" id="UP000608754">
    <property type="component" value="Unassembled WGS sequence"/>
</dbReference>
<name>A0A8J7G6Z9_9FLAO</name>
<protein>
    <submittedName>
        <fullName evidence="2">GNAT family N-acetyltransferase</fullName>
    </submittedName>
</protein>
<organism evidence="2 3">
    <name type="scientific">Faecalibacter rhinopitheci</name>
    <dbReference type="NCBI Taxonomy" id="2779678"/>
    <lineage>
        <taxon>Bacteria</taxon>
        <taxon>Pseudomonadati</taxon>
        <taxon>Bacteroidota</taxon>
        <taxon>Flavobacteriia</taxon>
        <taxon>Flavobacteriales</taxon>
        <taxon>Weeksellaceae</taxon>
        <taxon>Faecalibacter</taxon>
    </lineage>
</organism>
<reference evidence="2" key="1">
    <citation type="submission" date="2020-10" db="EMBL/GenBank/DDBJ databases">
        <authorList>
            <person name="Lu T."/>
            <person name="Wang Q."/>
            <person name="Han X."/>
        </authorList>
    </citation>
    <scope>NUCLEOTIDE SEQUENCE</scope>
    <source>
        <strain evidence="2">WQ 117</strain>
    </source>
</reference>
<comment type="caution">
    <text evidence="2">The sequence shown here is derived from an EMBL/GenBank/DDBJ whole genome shotgun (WGS) entry which is preliminary data.</text>
</comment>
<dbReference type="RefSeq" id="WP_194183562.1">
    <property type="nucleotide sequence ID" value="NZ_JADGIK010000007.1"/>
</dbReference>
<feature type="domain" description="N-acetyltransferase" evidence="1">
    <location>
        <begin position="9"/>
        <end position="166"/>
    </location>
</feature>
<gene>
    <name evidence="2" type="ORF">IM532_11320</name>
</gene>
<dbReference type="AlphaFoldDB" id="A0A8J7G6Z9"/>
<proteinExistence type="predicted"/>
<dbReference type="PANTHER" id="PTHR43610:SF1">
    <property type="entry name" value="N-ACETYLTRANSFERASE DOMAIN-CONTAINING PROTEIN"/>
    <property type="match status" value="1"/>
</dbReference>
<dbReference type="Pfam" id="PF13302">
    <property type="entry name" value="Acetyltransf_3"/>
    <property type="match status" value="1"/>
</dbReference>
<sequence>METLSTQRIRLEIIQEHHYEPLKKYVLDENLWTYSTIRIKTEADFKKYFNQALRLTKQTTQRAFVVFDTSIQEYVGMTRLYAFDSTNKSTKIGFTWYAPLVQGTGINLHCKYLILNLAFEELDIERVELNADNRNIRSIAAMKKIGFQQEGILRKNIYLPDGHKRDTIVFSMLSNEWKSLYKKELEAKIKP</sequence>
<dbReference type="EMBL" id="JADGIK010000007">
    <property type="protein sequence ID" value="MBF0598022.1"/>
    <property type="molecule type" value="Genomic_DNA"/>
</dbReference>
<dbReference type="Gene3D" id="3.40.630.30">
    <property type="match status" value="1"/>
</dbReference>
<dbReference type="GO" id="GO:0016747">
    <property type="term" value="F:acyltransferase activity, transferring groups other than amino-acyl groups"/>
    <property type="evidence" value="ECO:0007669"/>
    <property type="project" value="InterPro"/>
</dbReference>
<dbReference type="InterPro" id="IPR000182">
    <property type="entry name" value="GNAT_dom"/>
</dbReference>
<evidence type="ECO:0000259" key="1">
    <source>
        <dbReference type="PROSITE" id="PS51186"/>
    </source>
</evidence>
<dbReference type="InterPro" id="IPR016181">
    <property type="entry name" value="Acyl_CoA_acyltransferase"/>
</dbReference>
<dbReference type="PROSITE" id="PS51186">
    <property type="entry name" value="GNAT"/>
    <property type="match status" value="1"/>
</dbReference>
<evidence type="ECO:0000313" key="3">
    <source>
        <dbReference type="Proteomes" id="UP000608754"/>
    </source>
</evidence>
<keyword evidence="3" id="KW-1185">Reference proteome</keyword>
<dbReference type="SUPFAM" id="SSF55729">
    <property type="entry name" value="Acyl-CoA N-acyltransferases (Nat)"/>
    <property type="match status" value="1"/>
</dbReference>